<sequence length="353" mass="37657">MTEQNDQYAVIGDRYSDFKDTAPLAGPEAHNVLKHLGDLTGARVLDLACGHGHYTRLIKSAGAAEVVGVDLSPVMVELARETEQKDPQGITYHAADAVNLPRLGEFDLVSAVWLLNYATTKDELTSMLRGIHDNLVPGGTFVALTVWPEFDPFGPEWDAYGLRVVSETPAEDRGVLVTDLIGTETSTITTSRWSYEAFAECLAAAGFATYSWHVPEVPAESVERFGDAFWDNYRANPIPGLLIGTRTATPGGTPAELRAVVKGLDADLSAGDWAPTELERVLAAKLLTGVPEGGLPTVDAVRAVFWEGSEAFLRENGGRPALVLGALLPVLEAGGEEASAAAGAAVTLLRRFS</sequence>
<evidence type="ECO:0000313" key="5">
    <source>
        <dbReference type="Proteomes" id="UP001432075"/>
    </source>
</evidence>
<reference evidence="4" key="1">
    <citation type="submission" date="2022-10" db="EMBL/GenBank/DDBJ databases">
        <title>The complete genomes of actinobacterial strains from the NBC collection.</title>
        <authorList>
            <person name="Joergensen T.S."/>
            <person name="Alvarez Arevalo M."/>
            <person name="Sterndorff E.B."/>
            <person name="Faurdal D."/>
            <person name="Vuksanovic O."/>
            <person name="Mourched A.-S."/>
            <person name="Charusanti P."/>
            <person name="Shaw S."/>
            <person name="Blin K."/>
            <person name="Weber T."/>
        </authorList>
    </citation>
    <scope>NUCLEOTIDE SEQUENCE</scope>
    <source>
        <strain evidence="4">NBC_00283</strain>
        <plasmid evidence="4">unnamed1</plasmid>
    </source>
</reference>
<gene>
    <name evidence="4" type="ORF">OHU17_35870</name>
</gene>
<keyword evidence="2" id="KW-0808">Transferase</keyword>
<dbReference type="GO" id="GO:0032259">
    <property type="term" value="P:methylation"/>
    <property type="evidence" value="ECO:0007669"/>
    <property type="project" value="UniProtKB-KW"/>
</dbReference>
<dbReference type="PANTHER" id="PTHR43861">
    <property type="entry name" value="TRANS-ACONITATE 2-METHYLTRANSFERASE-RELATED"/>
    <property type="match status" value="1"/>
</dbReference>
<keyword evidence="5" id="KW-1185">Reference proteome</keyword>
<dbReference type="CDD" id="cd02440">
    <property type="entry name" value="AdoMet_MTases"/>
    <property type="match status" value="1"/>
</dbReference>
<dbReference type="PANTHER" id="PTHR43861:SF1">
    <property type="entry name" value="TRANS-ACONITATE 2-METHYLTRANSFERASE"/>
    <property type="match status" value="1"/>
</dbReference>
<evidence type="ECO:0000313" key="4">
    <source>
        <dbReference type="EMBL" id="WUO51251.1"/>
    </source>
</evidence>
<geneLocation type="plasmid" evidence="4 5">
    <name>unnamed1</name>
</geneLocation>
<accession>A0ABZ1RX05</accession>
<dbReference type="Gene3D" id="3.40.50.150">
    <property type="entry name" value="Vaccinia Virus protein VP39"/>
    <property type="match status" value="1"/>
</dbReference>
<dbReference type="Proteomes" id="UP001432075">
    <property type="component" value="Plasmid unnamed1"/>
</dbReference>
<evidence type="ECO:0000259" key="3">
    <source>
        <dbReference type="Pfam" id="PF13649"/>
    </source>
</evidence>
<proteinExistence type="predicted"/>
<dbReference type="Pfam" id="PF13649">
    <property type="entry name" value="Methyltransf_25"/>
    <property type="match status" value="1"/>
</dbReference>
<dbReference type="InterPro" id="IPR041698">
    <property type="entry name" value="Methyltransf_25"/>
</dbReference>
<feature type="domain" description="Methyltransferase" evidence="3">
    <location>
        <begin position="44"/>
        <end position="139"/>
    </location>
</feature>
<dbReference type="InterPro" id="IPR029063">
    <property type="entry name" value="SAM-dependent_MTases_sf"/>
</dbReference>
<dbReference type="SUPFAM" id="SSF53335">
    <property type="entry name" value="S-adenosyl-L-methionine-dependent methyltransferases"/>
    <property type="match status" value="1"/>
</dbReference>
<evidence type="ECO:0000256" key="1">
    <source>
        <dbReference type="ARBA" id="ARBA00022603"/>
    </source>
</evidence>
<name>A0ABZ1RX05_9ACTN</name>
<keyword evidence="4" id="KW-0614">Plasmid</keyword>
<organism evidence="4 5">
    <name type="scientific">Streptomyces goshikiensis</name>
    <dbReference type="NCBI Taxonomy" id="1942"/>
    <lineage>
        <taxon>Bacteria</taxon>
        <taxon>Bacillati</taxon>
        <taxon>Actinomycetota</taxon>
        <taxon>Actinomycetes</taxon>
        <taxon>Kitasatosporales</taxon>
        <taxon>Streptomycetaceae</taxon>
        <taxon>Streptomyces</taxon>
    </lineage>
</organism>
<evidence type="ECO:0000256" key="2">
    <source>
        <dbReference type="ARBA" id="ARBA00022679"/>
    </source>
</evidence>
<dbReference type="EMBL" id="CP108058">
    <property type="protein sequence ID" value="WUO51251.1"/>
    <property type="molecule type" value="Genomic_DNA"/>
</dbReference>
<dbReference type="RefSeq" id="WP_328777652.1">
    <property type="nucleotide sequence ID" value="NZ_CP108058.1"/>
</dbReference>
<keyword evidence="1 4" id="KW-0489">Methyltransferase</keyword>
<dbReference type="GO" id="GO:0008168">
    <property type="term" value="F:methyltransferase activity"/>
    <property type="evidence" value="ECO:0007669"/>
    <property type="project" value="UniProtKB-KW"/>
</dbReference>
<protein>
    <submittedName>
        <fullName evidence="4">Class I SAM-dependent methyltransferase</fullName>
    </submittedName>
</protein>